<comment type="caution">
    <text evidence="2">The sequence shown here is derived from an EMBL/GenBank/DDBJ whole genome shotgun (WGS) entry which is preliminary data.</text>
</comment>
<dbReference type="RefSeq" id="WP_163298340.1">
    <property type="nucleotide sequence ID" value="NZ_JAAGRR010000040.1"/>
</dbReference>
<accession>A0A6N9TLT6</accession>
<reference evidence="2 3" key="1">
    <citation type="submission" date="2020-02" db="EMBL/GenBank/DDBJ databases">
        <title>Comparative genomics of sulfur disproportionating microorganisms.</title>
        <authorList>
            <person name="Ward L.M."/>
            <person name="Bertran E."/>
            <person name="Johnston D.T."/>
        </authorList>
    </citation>
    <scope>NUCLEOTIDE SEQUENCE [LARGE SCALE GENOMIC DNA]</scope>
    <source>
        <strain evidence="2 3">DSM 100025</strain>
    </source>
</reference>
<dbReference type="EMBL" id="JAAGRR010000040">
    <property type="protein sequence ID" value="NDY42195.1"/>
    <property type="molecule type" value="Genomic_DNA"/>
</dbReference>
<sequence length="146" mass="15735">MKLQQNAGDLVLICAEGLGTLVGEIRYNRQTETPAFALEKAAYFDLHFPCAVIYDPERGPVVHPHLLAALATSSIRVQRTRVTCFVLGDEINPAVAEQYRALRAAILSKGPPPSEGPEPPDDGPGGKGPGPRIVDIHHLRGRPGKK</sequence>
<dbReference type="AlphaFoldDB" id="A0A6N9TLT6"/>
<dbReference type="Proteomes" id="UP000469346">
    <property type="component" value="Unassembled WGS sequence"/>
</dbReference>
<proteinExistence type="predicted"/>
<evidence type="ECO:0000313" key="3">
    <source>
        <dbReference type="Proteomes" id="UP000469346"/>
    </source>
</evidence>
<name>A0A6N9TLT6_DISTH</name>
<evidence type="ECO:0000256" key="1">
    <source>
        <dbReference type="SAM" id="MobiDB-lite"/>
    </source>
</evidence>
<evidence type="ECO:0000313" key="2">
    <source>
        <dbReference type="EMBL" id="NDY42195.1"/>
    </source>
</evidence>
<keyword evidence="3" id="KW-1185">Reference proteome</keyword>
<gene>
    <name evidence="2" type="ORF">G3N55_04955</name>
</gene>
<organism evidence="2 3">
    <name type="scientific">Dissulfurirhabdus thermomarina</name>
    <dbReference type="NCBI Taxonomy" id="1765737"/>
    <lineage>
        <taxon>Bacteria</taxon>
        <taxon>Deltaproteobacteria</taxon>
        <taxon>Dissulfurirhabdaceae</taxon>
        <taxon>Dissulfurirhabdus</taxon>
    </lineage>
</organism>
<protein>
    <submittedName>
        <fullName evidence="2">Uncharacterized protein</fullName>
    </submittedName>
</protein>
<feature type="region of interest" description="Disordered" evidence="1">
    <location>
        <begin position="106"/>
        <end position="146"/>
    </location>
</feature>